<dbReference type="Gene3D" id="1.10.287.1490">
    <property type="match status" value="1"/>
</dbReference>
<dbReference type="CDD" id="cd18186">
    <property type="entry name" value="BTB_POZ_ZBTB_KLHL-like"/>
    <property type="match status" value="1"/>
</dbReference>
<dbReference type="NCBIfam" id="TIGR00291">
    <property type="entry name" value="RNA_SBDS"/>
    <property type="match status" value="1"/>
</dbReference>
<dbReference type="GO" id="GO:0008017">
    <property type="term" value="F:microtubule binding"/>
    <property type="evidence" value="ECO:0007669"/>
    <property type="project" value="InterPro"/>
</dbReference>
<evidence type="ECO:0000256" key="3">
    <source>
        <dbReference type="ARBA" id="ARBA00014814"/>
    </source>
</evidence>
<dbReference type="InterPro" id="IPR019821">
    <property type="entry name" value="Kinesin_motor_CS"/>
</dbReference>
<dbReference type="SMART" id="SM00129">
    <property type="entry name" value="KISc"/>
    <property type="match status" value="1"/>
</dbReference>
<proteinExistence type="inferred from homology"/>
<dbReference type="EMBL" id="JAUCMV010000002">
    <property type="protein sequence ID" value="KAK0414436.1"/>
    <property type="molecule type" value="Genomic_DNA"/>
</dbReference>
<organism evidence="17 18">
    <name type="scientific">Steinernema hermaphroditum</name>
    <dbReference type="NCBI Taxonomy" id="289476"/>
    <lineage>
        <taxon>Eukaryota</taxon>
        <taxon>Metazoa</taxon>
        <taxon>Ecdysozoa</taxon>
        <taxon>Nematoda</taxon>
        <taxon>Chromadorea</taxon>
        <taxon>Rhabditida</taxon>
        <taxon>Tylenchina</taxon>
        <taxon>Panagrolaimomorpha</taxon>
        <taxon>Strongyloidoidea</taxon>
        <taxon>Steinernematidae</taxon>
        <taxon>Steinernema</taxon>
    </lineage>
</organism>
<dbReference type="PROSITE" id="PS01267">
    <property type="entry name" value="UPF0023"/>
    <property type="match status" value="1"/>
</dbReference>
<keyword evidence="4" id="KW-0963">Cytoplasm</keyword>
<dbReference type="GO" id="GO:0005871">
    <property type="term" value="C:kinesin complex"/>
    <property type="evidence" value="ECO:0007669"/>
    <property type="project" value="UniProtKB-ARBA"/>
</dbReference>
<evidence type="ECO:0000313" key="17">
    <source>
        <dbReference type="EMBL" id="KAK0414436.1"/>
    </source>
</evidence>
<evidence type="ECO:0000256" key="5">
    <source>
        <dbReference type="ARBA" id="ARBA00022701"/>
    </source>
</evidence>
<dbReference type="Pfam" id="PF00225">
    <property type="entry name" value="Kinesin"/>
    <property type="match status" value="1"/>
</dbReference>
<dbReference type="Gene3D" id="3.30.70.240">
    <property type="match status" value="1"/>
</dbReference>
<evidence type="ECO:0000256" key="1">
    <source>
        <dbReference type="ARBA" id="ARBA00004245"/>
    </source>
</evidence>
<dbReference type="GO" id="GO:0005874">
    <property type="term" value="C:microtubule"/>
    <property type="evidence" value="ECO:0007669"/>
    <property type="project" value="UniProtKB-KW"/>
</dbReference>
<accession>A0AA39LY28</accession>
<dbReference type="Pfam" id="PF09377">
    <property type="entry name" value="SBDS_domain_II"/>
    <property type="match status" value="1"/>
</dbReference>
<keyword evidence="5" id="KW-0493">Microtubule</keyword>
<feature type="coiled-coil region" evidence="14">
    <location>
        <begin position="582"/>
        <end position="616"/>
    </location>
</feature>
<dbReference type="GO" id="GO:0042256">
    <property type="term" value="P:cytosolic ribosome assembly"/>
    <property type="evidence" value="ECO:0007669"/>
    <property type="project" value="InterPro"/>
</dbReference>
<evidence type="ECO:0000259" key="16">
    <source>
        <dbReference type="PROSITE" id="PS50097"/>
    </source>
</evidence>
<dbReference type="InterPro" id="IPR059182">
    <property type="entry name" value="Khc_C"/>
</dbReference>
<dbReference type="FunFam" id="3.40.850.10:FF:000067">
    <property type="entry name" value="Kinesin-like protein"/>
    <property type="match status" value="1"/>
</dbReference>
<sequence>MSGRIKTPTNQKLLTNVAVVRMKKNGKRFEIACYKNKVVNWRNKTERNIDEVLQTQNVFSNVSKGTLSKRDELLAAFGTEDQLEVCKLILDKGDLQVSDKERQVQSESGFKEVSNLIASMCVNPDTKRPYSPAVIEKALQDHHFSLKANRSAKQQALECIPKLRETMKIDRAKMRLRVSIPSKEAKAMHDKLKVMFNEVEVEEWEQGELEIVGLIEPGSYRGITEFVQKETKNKGQMELLTFVNMATPAGAANPSECGIQVFCRIRPLNETEKANNYQFIPKFPNQDTISISGKSYSFDKVFDPSCKQEHVYMGAAYHIVQDVLSGYNGTVFAYGQTSSGKTHTMEGVIGDPDKQGIIPRIISDIFNHIYNMDNVNLEFHIKVSYFEIYNEKIRDLLDVTKTNLSIHEDKNRVPYVKGATEQFVSNPEEVLAAIEEGKNNRQVAVTNMNEHSSRSHSVFLIQVDQEDKQDQRKKTGKLYLVDLAGSEKVSKTGAEGSVLEEAKNINKSLSALGNVISALAEGTKSHVPYRDSKLTRILQESLGGNSRTTVVICASPASFNEAETKSTLMFGQRAKTIKNVVVVNEELTAEEWKRRYEREKEKVLKMKQMIIGLEAEVKRWRAGEKVSEAEWAQSLNAGQMTESALLTPSSSDALMMSIAGAEVPMLTSRQGPITDEEKRKYEEERTKLYQQLDEKDDEIQQQSQMTERLKQQLNEQDDHIKQMKEDYEQALLDLQRYQTENETAREESKEVYTALEELALNLDQQKSEVQQKSIEINELGEQLASKTVEMDKLAVELDELRDQSSTQGKRVHDNVQNILRELADLGGTYVIPEKFNSDFGADKKLDEEMFTHARICISKLSSDYKSVLSKVSNLETGSGDFAKKLETAEKELSETKLQLQQMDVKNKSLHDEIGELEKAKRELEGEVDQLNERVAAGGEGADSGEGKEQHLKQLAQLRDQIAEKNQQIKELTENLRELQVVKDQLQSDFEKLKTDESEKEKRIKSLAALSDKREQAKQDLKGLEETVGKEVHTLQNLRKMFVQDLAQRLKRAPTGPEPDDDFTSSPAQRQKLIFLENNLDQLTKVHKQLVRDNADLRCELPKMEKRLRASMERVKNLESALRDTKENAMKDRKKYQHEVERIKEAVRQRNLARRGLATPQIAKPIRPGQHYPVSTQGIMATEIKIIRRMGRCPCNRNSTSCFGAEEVEVGGFKWCISNAIGDYDERIKKFDLPVNIKCVPTCGKRALWRCEAKWAVTFSFDRAETTQITDGNHINEEFEDFDQFRMEITLQITKISIIDLSTPKNGFIREPSDALRITVDGNDLYLSKWFLTHHSEFFRAMFEGDFVEKHTGSYVLREIEFTEFLRFLAILHGKRRYVDKSCVKQQLTMADMYQCEYVFRKCLQYSGRLKANYYRTLFPMGQEEEVVHVYTIPMDRPYFKHAVEVGGFKWLFRSPGIGEEGVKVSVWCKKSDMKSTMLWNCAVKGKFEVKSSKNNSDGQDKRHKIFSRTWNMYSYGSFSLKYGEVHSVEFAEYSGSTVHFSLEIIEGFLIDLSSPTNELISDSSDAVCLVVEGELLYLSKYILSIHCPYFREMFKTDQDFHKVDVGLDEFLLFIAVLHDKNVPIYSYVAKKLNKLTTKFGCSFDYWFAQRRLKGCW</sequence>
<evidence type="ECO:0000256" key="11">
    <source>
        <dbReference type="ARBA" id="ARBA00064588"/>
    </source>
</evidence>
<dbReference type="GO" id="GO:0030951">
    <property type="term" value="P:establishment or maintenance of microtubule cytoskeleton polarity"/>
    <property type="evidence" value="ECO:0007669"/>
    <property type="project" value="UniProtKB-ARBA"/>
</dbReference>
<dbReference type="GO" id="GO:1904115">
    <property type="term" value="C:axon cytoplasm"/>
    <property type="evidence" value="ECO:0007669"/>
    <property type="project" value="GOC"/>
</dbReference>
<dbReference type="PANTHER" id="PTHR47968:SF36">
    <property type="entry name" value="KINESIN HEAVY CHAIN ISOFORM X1"/>
    <property type="match status" value="1"/>
</dbReference>
<dbReference type="Gene3D" id="3.30.710.10">
    <property type="entry name" value="Potassium Channel Kv1.1, Chain A"/>
    <property type="match status" value="2"/>
</dbReference>
<comment type="similarity">
    <text evidence="2">Belongs to the SDO1/SBDS family.</text>
</comment>
<keyword evidence="8 14" id="KW-0175">Coiled coil</keyword>
<evidence type="ECO:0000256" key="14">
    <source>
        <dbReference type="SAM" id="Coils"/>
    </source>
</evidence>
<evidence type="ECO:0000256" key="12">
    <source>
        <dbReference type="ARBA" id="ARBA00069521"/>
    </source>
</evidence>
<feature type="coiled-coil region" evidence="14">
    <location>
        <begin position="882"/>
        <end position="1026"/>
    </location>
</feature>
<reference evidence="17" key="1">
    <citation type="submission" date="2023-06" db="EMBL/GenBank/DDBJ databases">
        <title>Genomic analysis of the entomopathogenic nematode Steinernema hermaphroditum.</title>
        <authorList>
            <person name="Schwarz E.M."/>
            <person name="Heppert J.K."/>
            <person name="Baniya A."/>
            <person name="Schwartz H.T."/>
            <person name="Tan C.-H."/>
            <person name="Antoshechkin I."/>
            <person name="Sternberg P.W."/>
            <person name="Goodrich-Blair H."/>
            <person name="Dillman A.R."/>
        </authorList>
    </citation>
    <scope>NUCLEOTIDE SEQUENCE</scope>
    <source>
        <strain evidence="17">PS9179</strain>
        <tissue evidence="17">Whole animal</tissue>
    </source>
</reference>
<keyword evidence="9 13" id="KW-0505">Motor protein</keyword>
<dbReference type="InterPro" id="IPR027640">
    <property type="entry name" value="Kinesin-like_fam"/>
</dbReference>
<keyword evidence="6 13" id="KW-0547">Nucleotide-binding</keyword>
<dbReference type="SUPFAM" id="SSF89895">
    <property type="entry name" value="FYSH domain"/>
    <property type="match status" value="1"/>
</dbReference>
<dbReference type="GO" id="GO:0098957">
    <property type="term" value="P:anterograde axonal transport of mitochondrion"/>
    <property type="evidence" value="ECO:0007669"/>
    <property type="project" value="UniProtKB-ARBA"/>
</dbReference>
<dbReference type="InterPro" id="IPR001752">
    <property type="entry name" value="Kinesin_motor_dom"/>
</dbReference>
<dbReference type="GO" id="GO:0007097">
    <property type="term" value="P:nuclear migration"/>
    <property type="evidence" value="ECO:0007669"/>
    <property type="project" value="UniProtKB-ARBA"/>
</dbReference>
<comment type="similarity">
    <text evidence="13">Belongs to the TRAFAC class myosin-kinesin ATPase superfamily. Kinesin family.</text>
</comment>
<dbReference type="CDD" id="cd23649">
    <property type="entry name" value="Khc_CBD_cc"/>
    <property type="match status" value="1"/>
</dbReference>
<dbReference type="PANTHER" id="PTHR47968">
    <property type="entry name" value="CENTROMERE PROTEIN E"/>
    <property type="match status" value="1"/>
</dbReference>
<evidence type="ECO:0000256" key="9">
    <source>
        <dbReference type="ARBA" id="ARBA00023175"/>
    </source>
</evidence>
<feature type="domain" description="Kinesin motor" evidence="15">
    <location>
        <begin position="258"/>
        <end position="577"/>
    </location>
</feature>
<evidence type="ECO:0000259" key="15">
    <source>
        <dbReference type="PROSITE" id="PS50067"/>
    </source>
</evidence>
<dbReference type="InterPro" id="IPR018023">
    <property type="entry name" value="Ribosome_mat_SBDS_CS"/>
</dbReference>
<feature type="coiled-coil region" evidence="14">
    <location>
        <begin position="1072"/>
        <end position="1145"/>
    </location>
</feature>
<protein>
    <recommendedName>
        <fullName evidence="12">Kinesin heavy chain</fullName>
    </recommendedName>
    <alternativeName>
        <fullName evidence="3">Ribosome maturation protein SBDS</fullName>
    </alternativeName>
</protein>
<comment type="subunit">
    <text evidence="11">Oligomer composed of two heavy chains and two light chains.</text>
</comment>
<dbReference type="PROSITE" id="PS50067">
    <property type="entry name" value="KINESIN_MOTOR_2"/>
    <property type="match status" value="1"/>
</dbReference>
<evidence type="ECO:0000256" key="6">
    <source>
        <dbReference type="ARBA" id="ARBA00022741"/>
    </source>
</evidence>
<dbReference type="GO" id="GO:0005524">
    <property type="term" value="F:ATP binding"/>
    <property type="evidence" value="ECO:0007669"/>
    <property type="project" value="UniProtKB-UniRule"/>
</dbReference>
<dbReference type="Gene3D" id="3.30.1250.10">
    <property type="entry name" value="Ribosome maturation protein SBDS, N-terminal domain"/>
    <property type="match status" value="1"/>
</dbReference>
<dbReference type="Gene3D" id="6.10.250.1590">
    <property type="match status" value="1"/>
</dbReference>
<dbReference type="SUPFAM" id="SSF52540">
    <property type="entry name" value="P-loop containing nucleoside triphosphate hydrolases"/>
    <property type="match status" value="1"/>
</dbReference>
<dbReference type="InterPro" id="IPR011333">
    <property type="entry name" value="SKP1/BTB/POZ_sf"/>
</dbReference>
<evidence type="ECO:0000256" key="10">
    <source>
        <dbReference type="ARBA" id="ARBA00023212"/>
    </source>
</evidence>
<dbReference type="GO" id="GO:0007292">
    <property type="term" value="P:female gamete generation"/>
    <property type="evidence" value="ECO:0007669"/>
    <property type="project" value="UniProtKB-ARBA"/>
</dbReference>
<dbReference type="Proteomes" id="UP001175271">
    <property type="component" value="Unassembled WGS sequence"/>
</dbReference>
<evidence type="ECO:0000256" key="7">
    <source>
        <dbReference type="ARBA" id="ARBA00022840"/>
    </source>
</evidence>
<dbReference type="PRINTS" id="PR00380">
    <property type="entry name" value="KINESINHEAVY"/>
</dbReference>
<dbReference type="CDD" id="cd01165">
    <property type="entry name" value="BTB_POZ"/>
    <property type="match status" value="1"/>
</dbReference>
<comment type="subcellular location">
    <subcellularLocation>
        <location evidence="1">Cytoplasm</location>
        <location evidence="1">Cytoskeleton</location>
    </subcellularLocation>
</comment>
<dbReference type="InterPro" id="IPR036786">
    <property type="entry name" value="Ribosome_mat_SBDS_N_sf"/>
</dbReference>
<dbReference type="Pfam" id="PF01172">
    <property type="entry name" value="SBDS_N"/>
    <property type="match status" value="1"/>
</dbReference>
<evidence type="ECO:0000313" key="18">
    <source>
        <dbReference type="Proteomes" id="UP001175271"/>
    </source>
</evidence>
<dbReference type="Pfam" id="PF20268">
    <property type="entry name" value="SBDS_C"/>
    <property type="match status" value="1"/>
</dbReference>
<name>A0AA39LY28_9BILA</name>
<dbReference type="SUPFAM" id="SSF54695">
    <property type="entry name" value="POZ domain"/>
    <property type="match status" value="2"/>
</dbReference>
<dbReference type="Gene3D" id="3.40.850.10">
    <property type="entry name" value="Kinesin motor domain"/>
    <property type="match status" value="1"/>
</dbReference>
<dbReference type="GO" id="GO:0048489">
    <property type="term" value="P:synaptic vesicle transport"/>
    <property type="evidence" value="ECO:0007669"/>
    <property type="project" value="UniProtKB-ARBA"/>
</dbReference>
<feature type="binding site" evidence="13">
    <location>
        <begin position="335"/>
        <end position="342"/>
    </location>
    <ligand>
        <name>ATP</name>
        <dbReference type="ChEBI" id="CHEBI:30616"/>
    </ligand>
</feature>
<dbReference type="InterPro" id="IPR046928">
    <property type="entry name" value="SDO1/SBDS_C"/>
</dbReference>
<dbReference type="CDD" id="cd01369">
    <property type="entry name" value="KISc_KHC_KIF5"/>
    <property type="match status" value="1"/>
</dbReference>
<keyword evidence="18" id="KW-1185">Reference proteome</keyword>
<dbReference type="InterPro" id="IPR036961">
    <property type="entry name" value="Kinesin_motor_dom_sf"/>
</dbReference>
<dbReference type="Gene3D" id="1.10.10.900">
    <property type="entry name" value="SBDS protein C-terminal domain, subdomain 1"/>
    <property type="match status" value="1"/>
</dbReference>
<evidence type="ECO:0000256" key="2">
    <source>
        <dbReference type="ARBA" id="ARBA00007433"/>
    </source>
</evidence>
<dbReference type="InterPro" id="IPR002140">
    <property type="entry name" value="Sdo1/SBDS"/>
</dbReference>
<feature type="domain" description="BTB" evidence="16">
    <location>
        <begin position="1565"/>
        <end position="1626"/>
    </location>
</feature>
<feature type="domain" description="BTB" evidence="16">
    <location>
        <begin position="1313"/>
        <end position="1380"/>
    </location>
</feature>
<gene>
    <name evidence="17" type="ORF">QR680_011429</name>
</gene>
<dbReference type="PROSITE" id="PS00411">
    <property type="entry name" value="KINESIN_MOTOR_1"/>
    <property type="match status" value="1"/>
</dbReference>
<keyword evidence="7 13" id="KW-0067">ATP-binding</keyword>
<feature type="coiled-coil region" evidence="14">
    <location>
        <begin position="678"/>
        <end position="803"/>
    </location>
</feature>
<comment type="caution">
    <text evidence="17">The sequence shown here is derived from an EMBL/GenBank/DDBJ whole genome shotgun (WGS) entry which is preliminary data.</text>
</comment>
<dbReference type="InterPro" id="IPR027417">
    <property type="entry name" value="P-loop_NTPase"/>
</dbReference>
<keyword evidence="10" id="KW-0206">Cytoskeleton</keyword>
<dbReference type="InterPro" id="IPR037188">
    <property type="entry name" value="Sdo1/SBDS_central_sf"/>
</dbReference>
<dbReference type="InterPro" id="IPR000210">
    <property type="entry name" value="BTB/POZ_dom"/>
</dbReference>
<dbReference type="GO" id="GO:0003777">
    <property type="term" value="F:microtubule motor activity"/>
    <property type="evidence" value="ECO:0007669"/>
    <property type="project" value="InterPro"/>
</dbReference>
<evidence type="ECO:0000256" key="4">
    <source>
        <dbReference type="ARBA" id="ARBA00022490"/>
    </source>
</evidence>
<dbReference type="Pfam" id="PF00651">
    <property type="entry name" value="BTB"/>
    <property type="match status" value="2"/>
</dbReference>
<dbReference type="PROSITE" id="PS50097">
    <property type="entry name" value="BTB"/>
    <property type="match status" value="2"/>
</dbReference>
<evidence type="ECO:0000256" key="8">
    <source>
        <dbReference type="ARBA" id="ARBA00023054"/>
    </source>
</evidence>
<dbReference type="InterPro" id="IPR019783">
    <property type="entry name" value="SDO1/SBDS_N"/>
</dbReference>
<evidence type="ECO:0000256" key="13">
    <source>
        <dbReference type="PROSITE-ProRule" id="PRU00283"/>
    </source>
</evidence>
<dbReference type="SMART" id="SM00225">
    <property type="entry name" value="BTB"/>
    <property type="match status" value="2"/>
</dbReference>
<dbReference type="SUPFAM" id="SSF109728">
    <property type="entry name" value="Hypothetical protein AF0491, middle domain"/>
    <property type="match status" value="1"/>
</dbReference>
<dbReference type="InterPro" id="IPR018978">
    <property type="entry name" value="SDO1/SBDS_central"/>
</dbReference>